<dbReference type="EMBL" id="CP063849">
    <property type="protein sequence ID" value="QOY88817.1"/>
    <property type="molecule type" value="Genomic_DNA"/>
</dbReference>
<keyword evidence="3" id="KW-1134">Transmembrane beta strand</keyword>
<dbReference type="AlphaFoldDB" id="A0A7S7NS36"/>
<sequence length="1130" mass="121666">MRFRTLSVTALLAFSLALSALAQNAQITGMVKDPTDAPVAGATVNIIATDTGTSRLVVTSSEGYYTAPLLPRGRYEVVVEMKGFKGSRNKDLLLEEGQSLRLDIRLEMGQVSETVEVVASAGLLSTETTSVSTVVPNQRVVDLPLSGRNPLLLANLVPGVRPVGSFGGMTVSSFDGSRVSIAGGAPSTNNFMVDGVAAENFASGGIQITLSPDATEEFRVITRNPSAEYGRTGGGIANFVSKAGTNDWHGSAFEFLKNKQLNANSFFSNYAGAKRAPFVFNQYGATLGGPVRKDQTFFFFNWEKVAQRGQDQTFRTVPTDLQRKGDFSQTLDAAGRQVQIYDPLTTVPNPAKPGSYLRSPLPGNAIPANRINAVAAAVSSYYPASNTAGNAFTRTNNFFGQASAPVDKDVYGVRVDHNFNQSRRIFGRYTYDKTFRGSSNFYDNVAETNTSDLPFKRNSAVLSYIETLRPTLLLETRVGLNRYFTPRVTRSYGFDVTKLSMNAIVNSQMQLPVFPSFSVGDMSGLGAAADDHLIQANDSYTAAGSVTWIRSAHNLKFGTEFRTYRANNNQMCGSILALGFGRGFTQGSDPNATATNAGFGYASFLLGDASSGGLTRCPTVTYQVPYGAVYAQDDWKVTPRITLNLGLRYEVEGALTDRYNAMSMWDPTASYSSGGVNMTGGLVYPGVNGLGRGNRQVSYKDFEPRLGLSYQLFKKTVLRASYGILHLPTTGVIIRVGQSGFSASSSMVTSVDGGFTPTGNIANPFPDGINLPSGSSQGLLTGIGTSIGGNLLNLQRGYSQQWNFNVQQELGGGWIVELGYMGNRGVSLPANRTFHYLPQSTLSQGTALQQLVPNPFAAIVKTGPLAQANVTRATLLNYYPQFSGSSGLDSWADSIYHAATMRLEKRFSHGLSLLASYTFSKLIDNNLGNGVNGFADGGDNGVQNWDNLRAERAVSTSDLPQRLVMTASYELPFLKDSKGLAKAVLGGWQLNPIVTLQSGNVISVTANAPAFGGGRPDLIGDPSVSNPNIDNWLNKAAFAPIQPFTFGNAPRNLPTVRTDGMQNIDLSVLKNFRLKERYKVQFRAEFFNLTNTPTFGNPTANISSGSFGTIRSLATNTGPRNIQLALKFLF</sequence>
<keyword evidence="10" id="KW-1185">Reference proteome</keyword>
<evidence type="ECO:0000259" key="8">
    <source>
        <dbReference type="Pfam" id="PF25183"/>
    </source>
</evidence>
<evidence type="ECO:0000256" key="1">
    <source>
        <dbReference type="ARBA" id="ARBA00004571"/>
    </source>
</evidence>
<dbReference type="Proteomes" id="UP000593892">
    <property type="component" value="Chromosome"/>
</dbReference>
<dbReference type="Gene3D" id="2.60.40.1120">
    <property type="entry name" value="Carboxypeptidase-like, regulatory domain"/>
    <property type="match status" value="1"/>
</dbReference>
<dbReference type="GO" id="GO:0044718">
    <property type="term" value="P:siderophore transmembrane transport"/>
    <property type="evidence" value="ECO:0007669"/>
    <property type="project" value="TreeGrafter"/>
</dbReference>
<evidence type="ECO:0000313" key="9">
    <source>
        <dbReference type="EMBL" id="QOY88817.1"/>
    </source>
</evidence>
<evidence type="ECO:0000256" key="6">
    <source>
        <dbReference type="ARBA" id="ARBA00023237"/>
    </source>
</evidence>
<dbReference type="Gene3D" id="2.40.170.20">
    <property type="entry name" value="TonB-dependent receptor, beta-barrel domain"/>
    <property type="match status" value="1"/>
</dbReference>
<organism evidence="9 10">
    <name type="scientific">Paludibaculum fermentans</name>
    <dbReference type="NCBI Taxonomy" id="1473598"/>
    <lineage>
        <taxon>Bacteria</taxon>
        <taxon>Pseudomonadati</taxon>
        <taxon>Acidobacteriota</taxon>
        <taxon>Terriglobia</taxon>
        <taxon>Bryobacterales</taxon>
        <taxon>Bryobacteraceae</taxon>
        <taxon>Paludibaculum</taxon>
    </lineage>
</organism>
<dbReference type="InterPro" id="IPR010916">
    <property type="entry name" value="TonB_box_CS"/>
</dbReference>
<evidence type="ECO:0000256" key="5">
    <source>
        <dbReference type="ARBA" id="ARBA00023136"/>
    </source>
</evidence>
<dbReference type="PROSITE" id="PS01156">
    <property type="entry name" value="TONB_DEPENDENT_REC_2"/>
    <property type="match status" value="1"/>
</dbReference>
<feature type="chain" id="PRO_5032287617" evidence="7">
    <location>
        <begin position="23"/>
        <end position="1130"/>
    </location>
</feature>
<keyword evidence="4" id="KW-0812">Transmembrane</keyword>
<accession>A0A7S7NS36</accession>
<feature type="domain" description="TonB-dependent transporter Oar-like beta-barrel" evidence="8">
    <location>
        <begin position="240"/>
        <end position="1123"/>
    </location>
</feature>
<dbReference type="GO" id="GO:0015344">
    <property type="term" value="F:siderophore uptake transmembrane transporter activity"/>
    <property type="evidence" value="ECO:0007669"/>
    <property type="project" value="TreeGrafter"/>
</dbReference>
<dbReference type="SUPFAM" id="SSF49452">
    <property type="entry name" value="Starch-binding domain-like"/>
    <property type="match status" value="1"/>
</dbReference>
<reference evidence="9 10" key="1">
    <citation type="submission" date="2020-10" db="EMBL/GenBank/DDBJ databases">
        <title>Complete genome sequence of Paludibaculum fermentans P105T, a facultatively anaerobic acidobacterium capable of dissimilatory Fe(III) reduction.</title>
        <authorList>
            <person name="Dedysh S.N."/>
            <person name="Beletsky A.V."/>
            <person name="Kulichevskaya I.S."/>
            <person name="Mardanov A.V."/>
            <person name="Ravin N.V."/>
        </authorList>
    </citation>
    <scope>NUCLEOTIDE SEQUENCE [LARGE SCALE GENOMIC DNA]</scope>
    <source>
        <strain evidence="9 10">P105</strain>
    </source>
</reference>
<dbReference type="InterPro" id="IPR036942">
    <property type="entry name" value="Beta-barrel_TonB_sf"/>
</dbReference>
<comment type="subcellular location">
    <subcellularLocation>
        <location evidence="1">Cell outer membrane</location>
        <topology evidence="1">Multi-pass membrane protein</topology>
    </subcellularLocation>
</comment>
<dbReference type="PANTHER" id="PTHR30069">
    <property type="entry name" value="TONB-DEPENDENT OUTER MEMBRANE RECEPTOR"/>
    <property type="match status" value="1"/>
</dbReference>
<name>A0A7S7NS36_PALFE</name>
<keyword evidence="2" id="KW-0813">Transport</keyword>
<dbReference type="Pfam" id="PF13620">
    <property type="entry name" value="CarboxypepD_reg"/>
    <property type="match status" value="1"/>
</dbReference>
<dbReference type="KEGG" id="pfer:IRI77_02315"/>
<proteinExistence type="predicted"/>
<dbReference type="PROSITE" id="PS00430">
    <property type="entry name" value="TONB_DEPENDENT_REC_1"/>
    <property type="match status" value="1"/>
</dbReference>
<evidence type="ECO:0000256" key="3">
    <source>
        <dbReference type="ARBA" id="ARBA00022452"/>
    </source>
</evidence>
<dbReference type="InterPro" id="IPR039426">
    <property type="entry name" value="TonB-dep_rcpt-like"/>
</dbReference>
<evidence type="ECO:0000256" key="2">
    <source>
        <dbReference type="ARBA" id="ARBA00022448"/>
    </source>
</evidence>
<dbReference type="InterPro" id="IPR013784">
    <property type="entry name" value="Carb-bd-like_fold"/>
</dbReference>
<feature type="signal peptide" evidence="7">
    <location>
        <begin position="1"/>
        <end position="22"/>
    </location>
</feature>
<evidence type="ECO:0000256" key="7">
    <source>
        <dbReference type="SAM" id="SignalP"/>
    </source>
</evidence>
<protein>
    <submittedName>
        <fullName evidence="9">TonB-dependent receptor</fullName>
    </submittedName>
</protein>
<keyword evidence="6" id="KW-0998">Cell outer membrane</keyword>
<keyword evidence="5" id="KW-0472">Membrane</keyword>
<dbReference type="RefSeq" id="WP_194450480.1">
    <property type="nucleotide sequence ID" value="NZ_CP063849.1"/>
</dbReference>
<keyword evidence="9" id="KW-0675">Receptor</keyword>
<evidence type="ECO:0000256" key="4">
    <source>
        <dbReference type="ARBA" id="ARBA00022692"/>
    </source>
</evidence>
<dbReference type="InterPro" id="IPR057601">
    <property type="entry name" value="Oar-like_b-barrel"/>
</dbReference>
<dbReference type="PANTHER" id="PTHR30069:SF46">
    <property type="entry name" value="OAR PROTEIN"/>
    <property type="match status" value="1"/>
</dbReference>
<dbReference type="GO" id="GO:0030246">
    <property type="term" value="F:carbohydrate binding"/>
    <property type="evidence" value="ECO:0007669"/>
    <property type="project" value="InterPro"/>
</dbReference>
<dbReference type="Pfam" id="PF25183">
    <property type="entry name" value="OMP_b-brl_4"/>
    <property type="match status" value="1"/>
</dbReference>
<dbReference type="SUPFAM" id="SSF56935">
    <property type="entry name" value="Porins"/>
    <property type="match status" value="1"/>
</dbReference>
<dbReference type="GO" id="GO:0009279">
    <property type="term" value="C:cell outer membrane"/>
    <property type="evidence" value="ECO:0007669"/>
    <property type="project" value="UniProtKB-SubCell"/>
</dbReference>
<gene>
    <name evidence="9" type="ORF">IRI77_02315</name>
</gene>
<keyword evidence="7" id="KW-0732">Signal</keyword>
<dbReference type="InterPro" id="IPR010917">
    <property type="entry name" value="TonB_rcpt_CS"/>
</dbReference>
<evidence type="ECO:0000313" key="10">
    <source>
        <dbReference type="Proteomes" id="UP000593892"/>
    </source>
</evidence>